<evidence type="ECO:0000256" key="3">
    <source>
        <dbReference type="ARBA" id="ARBA00022490"/>
    </source>
</evidence>
<comment type="cofactor">
    <cofactor evidence="1">
        <name>Mn(2+)</name>
        <dbReference type="ChEBI" id="CHEBI:29035"/>
    </cofactor>
</comment>
<dbReference type="EC" id="2.4.1.186" evidence="10"/>
<dbReference type="Gene3D" id="3.90.550.10">
    <property type="entry name" value="Spore Coat Polysaccharide Biosynthesis Protein SpsA, Chain A"/>
    <property type="match status" value="1"/>
</dbReference>
<evidence type="ECO:0000256" key="2">
    <source>
        <dbReference type="ARBA" id="ARBA00004496"/>
    </source>
</evidence>
<evidence type="ECO:0000256" key="11">
    <source>
        <dbReference type="ARBA" id="ARBA00050886"/>
    </source>
</evidence>
<gene>
    <name evidence="15" type="ORF">L3Y34_011645</name>
</gene>
<dbReference type="InterPro" id="IPR050587">
    <property type="entry name" value="GNT1/Glycosyltrans_8"/>
</dbReference>
<sequence length="428" mass="48740">MSEAWITLATNDSYAQGALVLVHSLRTAGTTRKIHCLISNQVSAPVRKQLEEHFDDVSIVDVFNSNDSDNLKLIERPDLGVTFTKLHCWRLTQYTKCVFLDADTLVIRNADELFTRPEFSAAADIGWPDSFNSGVFVFVPNHETYRQLVDFAVTHGSYDGGDQGLLNDFFSNWSTLPAEHRLPFIYNMTAGAFYTYAAAYKRYGANTKIVHFIGSVKPWHGSAAVHTGEHFKHWQNIYHAHVTHTSRTNEHATVFPSHHHVVERVHTDEQPKMERKNSIVKDIGNFVMHVVQSVNMFPSFDNDAQSSEQKSNNEPSHHHHEEQPQHVSAAHQHNQPHEESQDIVGSTDCFNSQMHEYTVDPDVDREVEHYTNNTPCPAFVPVERREEHKAPTPSTEERRAAWEAGQPDYLGRDAFVHIQEALNRALNE</sequence>
<dbReference type="SUPFAM" id="SSF53448">
    <property type="entry name" value="Nucleotide-diphospho-sugar transferases"/>
    <property type="match status" value="1"/>
</dbReference>
<keyword evidence="5" id="KW-0479">Metal-binding</keyword>
<dbReference type="OMA" id="AFVHIQE"/>
<organism evidence="15 16">
    <name type="scientific">Caenorhabditis briggsae</name>
    <dbReference type="NCBI Taxonomy" id="6238"/>
    <lineage>
        <taxon>Eukaryota</taxon>
        <taxon>Metazoa</taxon>
        <taxon>Ecdysozoa</taxon>
        <taxon>Nematoda</taxon>
        <taxon>Chromadorea</taxon>
        <taxon>Rhabditida</taxon>
        <taxon>Rhabditina</taxon>
        <taxon>Rhabditomorpha</taxon>
        <taxon>Rhabditoidea</taxon>
        <taxon>Rhabditidae</taxon>
        <taxon>Peloderinae</taxon>
        <taxon>Caenorhabditis</taxon>
    </lineage>
</organism>
<evidence type="ECO:0000256" key="10">
    <source>
        <dbReference type="ARBA" id="ARBA00038934"/>
    </source>
</evidence>
<dbReference type="AlphaFoldDB" id="A0AAE9CU93"/>
<evidence type="ECO:0000256" key="8">
    <source>
        <dbReference type="ARBA" id="ARBA00023211"/>
    </source>
</evidence>
<dbReference type="EMBL" id="CP090896">
    <property type="protein sequence ID" value="ULT81817.1"/>
    <property type="molecule type" value="Genomic_DNA"/>
</dbReference>
<evidence type="ECO:0000256" key="5">
    <source>
        <dbReference type="ARBA" id="ARBA00022723"/>
    </source>
</evidence>
<dbReference type="InterPro" id="IPR002495">
    <property type="entry name" value="Glyco_trans_8"/>
</dbReference>
<dbReference type="PANTHER" id="PTHR11183">
    <property type="entry name" value="GLYCOGENIN SUBFAMILY MEMBER"/>
    <property type="match status" value="1"/>
</dbReference>
<dbReference type="Proteomes" id="UP000827892">
    <property type="component" value="Chromosome X"/>
</dbReference>
<dbReference type="InterPro" id="IPR029044">
    <property type="entry name" value="Nucleotide-diphossugar_trans"/>
</dbReference>
<name>A0AAE9CU93_CAEBR</name>
<keyword evidence="4" id="KW-0808">Transferase</keyword>
<evidence type="ECO:0000313" key="16">
    <source>
        <dbReference type="Proteomes" id="UP000827892"/>
    </source>
</evidence>
<keyword evidence="3" id="KW-0963">Cytoplasm</keyword>
<dbReference type="GO" id="GO:0005737">
    <property type="term" value="C:cytoplasm"/>
    <property type="evidence" value="ECO:0007669"/>
    <property type="project" value="UniProtKB-SubCell"/>
</dbReference>
<dbReference type="CDD" id="cd02537">
    <property type="entry name" value="GT8_Glycogenin"/>
    <property type="match status" value="1"/>
</dbReference>
<evidence type="ECO:0000256" key="7">
    <source>
        <dbReference type="ARBA" id="ARBA00023180"/>
    </source>
</evidence>
<comment type="catalytic activity">
    <reaction evidence="11">
        <text>[1,4-alpha-D-glucosyl](n)-L-tyrosyl-[glycogenin] + UDP-alpha-D-glucose = [1,4-alpha-D-glucosyl](n+1)-L-tyrosyl-[glycogenin] + UDP + H(+)</text>
        <dbReference type="Rhea" id="RHEA:56560"/>
        <dbReference type="Rhea" id="RHEA-COMP:14606"/>
        <dbReference type="Rhea" id="RHEA-COMP:14607"/>
        <dbReference type="ChEBI" id="CHEBI:15378"/>
        <dbReference type="ChEBI" id="CHEBI:58223"/>
        <dbReference type="ChEBI" id="CHEBI:58885"/>
        <dbReference type="ChEBI" id="CHEBI:140574"/>
        <dbReference type="EC" id="2.4.1.186"/>
    </reaction>
</comment>
<comment type="similarity">
    <text evidence="9">Belongs to the glycosyltransferase 8 family. Glycogenin subfamily.</text>
</comment>
<keyword evidence="7" id="KW-0325">Glycoprotein</keyword>
<evidence type="ECO:0000313" key="15">
    <source>
        <dbReference type="EMBL" id="ULT81817.1"/>
    </source>
</evidence>
<evidence type="ECO:0000256" key="1">
    <source>
        <dbReference type="ARBA" id="ARBA00001936"/>
    </source>
</evidence>
<dbReference type="FunFam" id="3.90.550.10:FF:000092">
    <property type="entry name" value="Glycogenin 2"/>
    <property type="match status" value="1"/>
</dbReference>
<dbReference type="GO" id="GO:0008466">
    <property type="term" value="F:glycogenin glucosyltransferase activity"/>
    <property type="evidence" value="ECO:0007669"/>
    <property type="project" value="UniProtKB-EC"/>
</dbReference>
<dbReference type="GO" id="GO:0005978">
    <property type="term" value="P:glycogen biosynthetic process"/>
    <property type="evidence" value="ECO:0007669"/>
    <property type="project" value="UniProtKB-KW"/>
</dbReference>
<dbReference type="Pfam" id="PF01501">
    <property type="entry name" value="Glyco_transf_8"/>
    <property type="match status" value="2"/>
</dbReference>
<evidence type="ECO:0000256" key="14">
    <source>
        <dbReference type="SAM" id="MobiDB-lite"/>
    </source>
</evidence>
<evidence type="ECO:0000256" key="6">
    <source>
        <dbReference type="ARBA" id="ARBA00023056"/>
    </source>
</evidence>
<accession>A0AAE9CU93</accession>
<evidence type="ECO:0000256" key="9">
    <source>
        <dbReference type="ARBA" id="ARBA00038162"/>
    </source>
</evidence>
<evidence type="ECO:0000256" key="12">
    <source>
        <dbReference type="ARBA" id="ARBA00052293"/>
    </source>
</evidence>
<comment type="subcellular location">
    <subcellularLocation>
        <location evidence="2">Cytoplasm</location>
    </subcellularLocation>
</comment>
<proteinExistence type="inferred from homology"/>
<protein>
    <recommendedName>
        <fullName evidence="10">glycogenin glucosyltransferase</fullName>
        <ecNumber evidence="10">2.4.1.186</ecNumber>
    </recommendedName>
</protein>
<feature type="compositionally biased region" description="Basic and acidic residues" evidence="14">
    <location>
        <begin position="315"/>
        <end position="324"/>
    </location>
</feature>
<feature type="compositionally biased region" description="Polar residues" evidence="14">
    <location>
        <begin position="299"/>
        <end position="310"/>
    </location>
</feature>
<feature type="region of interest" description="Disordered" evidence="14">
    <location>
        <begin position="299"/>
        <end position="343"/>
    </location>
</feature>
<keyword evidence="6" id="KW-0320">Glycogen biosynthesis</keyword>
<evidence type="ECO:0000256" key="4">
    <source>
        <dbReference type="ARBA" id="ARBA00022679"/>
    </source>
</evidence>
<comment type="catalytic activity">
    <reaction evidence="12">
        <text>L-tyrosyl-[glycogenin] + UDP-alpha-D-glucose = alpha-D-glucosyl-L-tyrosyl-[glycogenin] + UDP + H(+)</text>
        <dbReference type="Rhea" id="RHEA:23360"/>
        <dbReference type="Rhea" id="RHEA-COMP:14604"/>
        <dbReference type="Rhea" id="RHEA-COMP:14605"/>
        <dbReference type="ChEBI" id="CHEBI:15378"/>
        <dbReference type="ChEBI" id="CHEBI:46858"/>
        <dbReference type="ChEBI" id="CHEBI:58223"/>
        <dbReference type="ChEBI" id="CHEBI:58885"/>
        <dbReference type="ChEBI" id="CHEBI:140573"/>
        <dbReference type="EC" id="2.4.1.186"/>
    </reaction>
</comment>
<evidence type="ECO:0000256" key="13">
    <source>
        <dbReference type="ARBA" id="ARBA00057883"/>
    </source>
</evidence>
<keyword evidence="8" id="KW-0464">Manganese</keyword>
<dbReference type="GO" id="GO:0046872">
    <property type="term" value="F:metal ion binding"/>
    <property type="evidence" value="ECO:0007669"/>
    <property type="project" value="UniProtKB-KW"/>
</dbReference>
<reference evidence="15 16" key="1">
    <citation type="submission" date="2022-05" db="EMBL/GenBank/DDBJ databases">
        <title>Chromosome-level reference genomes for two strains of Caenorhabditis briggsae: an improved platform for comparative genomics.</title>
        <authorList>
            <person name="Stevens L."/>
            <person name="Andersen E.C."/>
        </authorList>
    </citation>
    <scope>NUCLEOTIDE SEQUENCE [LARGE SCALE GENOMIC DNA]</scope>
    <source>
        <strain evidence="15">QX1410_ONT</strain>
        <tissue evidence="15">Whole-organism</tissue>
    </source>
</reference>
<comment type="function">
    <text evidence="13">Self-glucosylating initiator of glycogen synthesis. It catalyzes the formation of a short alpha (1,4)-glucosyl chain covalently attached via a glucose 1-O-tyrosyl linkage to internal tyrosine residues and these chains act as primers for the elongation reaction catalyzed by glycogen synthase.</text>
</comment>